<gene>
    <name evidence="3" type="ORF">C8J24_1551</name>
</gene>
<evidence type="ECO:0000313" key="4">
    <source>
        <dbReference type="Proteomes" id="UP000240996"/>
    </source>
</evidence>
<dbReference type="EMBL" id="PZZN01000002">
    <property type="protein sequence ID" value="PTM45336.1"/>
    <property type="molecule type" value="Genomic_DNA"/>
</dbReference>
<name>A0A2T4YP91_9SPHN</name>
<evidence type="ECO:0008006" key="5">
    <source>
        <dbReference type="Google" id="ProtNLM"/>
    </source>
</evidence>
<proteinExistence type="predicted"/>
<dbReference type="RefSeq" id="WP_107931525.1">
    <property type="nucleotide sequence ID" value="NZ_PZZN01000002.1"/>
</dbReference>
<sequence>MTRSARTIRLPALAFALPLALIACGEPAVDDQQDATNLEADLGNGNAGDPALNAALAGQIMVDPTLTQSSNDDAIRPPPEPMGGAMPPEEAGRRADTVDPRTLKRAPAAAGDCSACRQADAALTLGALAERQTFPNAAACARTIGYSALWANRLPADLPLYPDAQLSEAAGSDQAGCRLRVVHFSSRATPQRLLDFYYTRTADTGYSADHRSDGRRHVLGGLRGGDAYSVYVTPRMDGVSDVDLVSNAGR</sequence>
<keyword evidence="4" id="KW-1185">Reference proteome</keyword>
<feature type="region of interest" description="Disordered" evidence="1">
    <location>
        <begin position="66"/>
        <end position="95"/>
    </location>
</feature>
<evidence type="ECO:0000313" key="3">
    <source>
        <dbReference type="EMBL" id="PTM45336.1"/>
    </source>
</evidence>
<organism evidence="3 4">
    <name type="scientific">Sphingomonas aerolata</name>
    <dbReference type="NCBI Taxonomy" id="185951"/>
    <lineage>
        <taxon>Bacteria</taxon>
        <taxon>Pseudomonadati</taxon>
        <taxon>Pseudomonadota</taxon>
        <taxon>Alphaproteobacteria</taxon>
        <taxon>Sphingomonadales</taxon>
        <taxon>Sphingomonadaceae</taxon>
        <taxon>Sphingomonas</taxon>
    </lineage>
</organism>
<protein>
    <recommendedName>
        <fullName evidence="5">LppP/LprE lipoprotein</fullName>
    </recommendedName>
</protein>
<dbReference type="PROSITE" id="PS51257">
    <property type="entry name" value="PROKAR_LIPOPROTEIN"/>
    <property type="match status" value="1"/>
</dbReference>
<comment type="caution">
    <text evidence="3">The sequence shown here is derived from an EMBL/GenBank/DDBJ whole genome shotgun (WGS) entry which is preliminary data.</text>
</comment>
<dbReference type="AlphaFoldDB" id="A0A2T4YP91"/>
<keyword evidence="2" id="KW-0732">Signal</keyword>
<reference evidence="3 4" key="1">
    <citation type="submission" date="2018-04" db="EMBL/GenBank/DDBJ databases">
        <title>Genomic Encyclopedia of Type Strains, Phase III (KMG-III): the genomes of soil and plant-associated and newly described type strains.</title>
        <authorList>
            <person name="Whitman W."/>
        </authorList>
    </citation>
    <scope>NUCLEOTIDE SEQUENCE [LARGE SCALE GENOMIC DNA]</scope>
    <source>
        <strain evidence="3 4">NW12</strain>
    </source>
</reference>
<accession>A0A2T4YP91</accession>
<feature type="signal peptide" evidence="2">
    <location>
        <begin position="1"/>
        <end position="25"/>
    </location>
</feature>
<dbReference type="Proteomes" id="UP000240996">
    <property type="component" value="Unassembled WGS sequence"/>
</dbReference>
<feature type="chain" id="PRO_5015439037" description="LppP/LprE lipoprotein" evidence="2">
    <location>
        <begin position="26"/>
        <end position="250"/>
    </location>
</feature>
<evidence type="ECO:0000256" key="1">
    <source>
        <dbReference type="SAM" id="MobiDB-lite"/>
    </source>
</evidence>
<evidence type="ECO:0000256" key="2">
    <source>
        <dbReference type="SAM" id="SignalP"/>
    </source>
</evidence>